<dbReference type="PANTHER" id="PTHR30136">
    <property type="entry name" value="HELIX-TURN-HELIX TRANSCRIPTIONAL REGULATOR, ICLR FAMILY"/>
    <property type="match status" value="1"/>
</dbReference>
<dbReference type="GO" id="GO:0045892">
    <property type="term" value="P:negative regulation of DNA-templated transcription"/>
    <property type="evidence" value="ECO:0007669"/>
    <property type="project" value="TreeGrafter"/>
</dbReference>
<dbReference type="Gene3D" id="1.10.10.10">
    <property type="entry name" value="Winged helix-like DNA-binding domain superfamily/Winged helix DNA-binding domain"/>
    <property type="match status" value="1"/>
</dbReference>
<dbReference type="PANTHER" id="PTHR30136:SF39">
    <property type="entry name" value="TRANSCRIPTIONAL REGULATORY PROTEIN"/>
    <property type="match status" value="1"/>
</dbReference>
<sequence length="221" mass="23170">MLIMLTVAEHPRSLSELSEATGLPRATAHRLATALEVHHILTRTTDGRWTIGAVLTSLGANSSTKLIDVAGPIMTALMDESSESVQLYQLAGATRVCIAAREPGSGLHNTVPVGTRLPLTAGSAAKVFLAYASPSLRESILAKTDKITLADLEQVREQGWAESVSEREVGLASCSAPVFNSEGLFTAVLSISGPTERLKPSPGALWADALTKSAAILSEAL</sequence>
<dbReference type="EMBL" id="CP004353">
    <property type="protein sequence ID" value="AHI22638.1"/>
    <property type="molecule type" value="Genomic_DNA"/>
</dbReference>
<evidence type="ECO:0000256" key="2">
    <source>
        <dbReference type="ARBA" id="ARBA00023125"/>
    </source>
</evidence>
<organism evidence="6 7">
    <name type="scientific">Corynebacterium vitaeruminis DSM 20294</name>
    <dbReference type="NCBI Taxonomy" id="1224164"/>
    <lineage>
        <taxon>Bacteria</taxon>
        <taxon>Bacillati</taxon>
        <taxon>Actinomycetota</taxon>
        <taxon>Actinomycetes</taxon>
        <taxon>Mycobacteriales</taxon>
        <taxon>Corynebacteriaceae</taxon>
        <taxon>Corynebacterium</taxon>
    </lineage>
</organism>
<proteinExistence type="predicted"/>
<dbReference type="PROSITE" id="PS51077">
    <property type="entry name" value="HTH_ICLR"/>
    <property type="match status" value="1"/>
</dbReference>
<dbReference type="AlphaFoldDB" id="W5Y7Z5"/>
<dbReference type="InterPro" id="IPR036388">
    <property type="entry name" value="WH-like_DNA-bd_sf"/>
</dbReference>
<name>W5Y7Z5_9CORY</name>
<dbReference type="Pfam" id="PF01614">
    <property type="entry name" value="IclR_C"/>
    <property type="match status" value="1"/>
</dbReference>
<dbReference type="PROSITE" id="PS51078">
    <property type="entry name" value="ICLR_ED"/>
    <property type="match status" value="1"/>
</dbReference>
<dbReference type="InterPro" id="IPR029016">
    <property type="entry name" value="GAF-like_dom_sf"/>
</dbReference>
<dbReference type="InterPro" id="IPR014757">
    <property type="entry name" value="Tscrpt_reg_IclR_C"/>
</dbReference>
<evidence type="ECO:0000259" key="4">
    <source>
        <dbReference type="PROSITE" id="PS51077"/>
    </source>
</evidence>
<dbReference type="InterPro" id="IPR036390">
    <property type="entry name" value="WH_DNA-bd_sf"/>
</dbReference>
<dbReference type="SUPFAM" id="SSF46785">
    <property type="entry name" value="Winged helix' DNA-binding domain"/>
    <property type="match status" value="1"/>
</dbReference>
<accession>W5Y7Z5</accession>
<reference evidence="6 7" key="1">
    <citation type="submission" date="2013-02" db="EMBL/GenBank/DDBJ databases">
        <title>The complete genome sequence of Corynebacterium vitaeruminis DSM 20294.</title>
        <authorList>
            <person name="Ruckert C."/>
            <person name="Albersmeier A."/>
            <person name="Kalinowski J."/>
        </authorList>
    </citation>
    <scope>NUCLEOTIDE SEQUENCE [LARGE SCALE GENOMIC DNA]</scope>
    <source>
        <strain evidence="7">ATCC 10234</strain>
    </source>
</reference>
<dbReference type="SUPFAM" id="SSF55781">
    <property type="entry name" value="GAF domain-like"/>
    <property type="match status" value="1"/>
</dbReference>
<dbReference type="PATRIC" id="fig|1224164.3.peg.1259"/>
<dbReference type="GO" id="GO:0003677">
    <property type="term" value="F:DNA binding"/>
    <property type="evidence" value="ECO:0007669"/>
    <property type="project" value="UniProtKB-KW"/>
</dbReference>
<dbReference type="InterPro" id="IPR050707">
    <property type="entry name" value="HTH_MetabolicPath_Reg"/>
</dbReference>
<protein>
    <submittedName>
        <fullName evidence="6">IclR-family transcriptional regulator</fullName>
    </submittedName>
</protein>
<keyword evidence="3" id="KW-0804">Transcription</keyword>
<dbReference type="KEGG" id="cvt:B843_06265"/>
<dbReference type="SMART" id="SM00346">
    <property type="entry name" value="HTH_ICLR"/>
    <property type="match status" value="1"/>
</dbReference>
<dbReference type="Gene3D" id="3.30.450.40">
    <property type="match status" value="1"/>
</dbReference>
<evidence type="ECO:0000313" key="6">
    <source>
        <dbReference type="EMBL" id="AHI22638.1"/>
    </source>
</evidence>
<dbReference type="GO" id="GO:0003700">
    <property type="term" value="F:DNA-binding transcription factor activity"/>
    <property type="evidence" value="ECO:0007669"/>
    <property type="project" value="TreeGrafter"/>
</dbReference>
<feature type="domain" description="IclR-ED" evidence="5">
    <location>
        <begin position="54"/>
        <end position="221"/>
    </location>
</feature>
<gene>
    <name evidence="6" type="ORF">B843_06265</name>
</gene>
<feature type="domain" description="HTH iclR-type" evidence="4">
    <location>
        <begin position="1"/>
        <end position="53"/>
    </location>
</feature>
<dbReference type="Pfam" id="PF09339">
    <property type="entry name" value="HTH_IclR"/>
    <property type="match status" value="1"/>
</dbReference>
<evidence type="ECO:0000256" key="3">
    <source>
        <dbReference type="ARBA" id="ARBA00023163"/>
    </source>
</evidence>
<keyword evidence="2" id="KW-0238">DNA-binding</keyword>
<dbReference type="eggNOG" id="COG1414">
    <property type="taxonomic scope" value="Bacteria"/>
</dbReference>
<dbReference type="STRING" id="1224164.B843_06265"/>
<evidence type="ECO:0000313" key="7">
    <source>
        <dbReference type="Proteomes" id="UP000019222"/>
    </source>
</evidence>
<keyword evidence="1" id="KW-0805">Transcription regulation</keyword>
<dbReference type="Proteomes" id="UP000019222">
    <property type="component" value="Chromosome"/>
</dbReference>
<keyword evidence="7" id="KW-1185">Reference proteome</keyword>
<evidence type="ECO:0000256" key="1">
    <source>
        <dbReference type="ARBA" id="ARBA00023015"/>
    </source>
</evidence>
<evidence type="ECO:0000259" key="5">
    <source>
        <dbReference type="PROSITE" id="PS51078"/>
    </source>
</evidence>
<dbReference type="InterPro" id="IPR005471">
    <property type="entry name" value="Tscrpt_reg_IclR_N"/>
</dbReference>
<dbReference type="HOGENOM" id="CLU_062618_4_1_11"/>